<dbReference type="EMBL" id="BK015329">
    <property type="protein sequence ID" value="DAE01726.1"/>
    <property type="molecule type" value="Genomic_DNA"/>
</dbReference>
<name>A0A8S5P3R8_9CAUD</name>
<sequence>METKKDIKKYLEEQGEVCVKNDYISRELFQEFGVKTGLRDEKGNGYKIKIRG</sequence>
<accession>A0A8S5P3R8</accession>
<protein>
    <submittedName>
        <fullName evidence="1">Citrate synthase</fullName>
    </submittedName>
</protein>
<proteinExistence type="predicted"/>
<organism evidence="1">
    <name type="scientific">Myoviridae sp. ctOv05</name>
    <dbReference type="NCBI Taxonomy" id="2825094"/>
    <lineage>
        <taxon>Viruses</taxon>
        <taxon>Duplodnaviria</taxon>
        <taxon>Heunggongvirae</taxon>
        <taxon>Uroviricota</taxon>
        <taxon>Caudoviricetes</taxon>
    </lineage>
</organism>
<evidence type="ECO:0000313" key="1">
    <source>
        <dbReference type="EMBL" id="DAE01726.1"/>
    </source>
</evidence>
<reference evidence="1" key="1">
    <citation type="journal article" date="2021" name="Proc. Natl. Acad. Sci. U.S.A.">
        <title>A Catalog of Tens of Thousands of Viruses from Human Metagenomes Reveals Hidden Associations with Chronic Diseases.</title>
        <authorList>
            <person name="Tisza M.J."/>
            <person name="Buck C.B."/>
        </authorList>
    </citation>
    <scope>NUCLEOTIDE SEQUENCE</scope>
    <source>
        <strain evidence="1">CtOv05</strain>
    </source>
</reference>